<organism evidence="1 2">
    <name type="scientific">Streptomyces boncukensis</name>
    <dbReference type="NCBI Taxonomy" id="2711219"/>
    <lineage>
        <taxon>Bacteria</taxon>
        <taxon>Bacillati</taxon>
        <taxon>Actinomycetota</taxon>
        <taxon>Actinomycetes</taxon>
        <taxon>Kitasatosporales</taxon>
        <taxon>Streptomycetaceae</taxon>
        <taxon>Streptomyces</taxon>
    </lineage>
</organism>
<dbReference type="RefSeq" id="WP_165298853.1">
    <property type="nucleotide sequence ID" value="NZ_JAAKZZ010000100.1"/>
</dbReference>
<accession>A0A6G4WVL9</accession>
<dbReference type="EMBL" id="JAAKZZ010000100">
    <property type="protein sequence ID" value="NGO69158.1"/>
    <property type="molecule type" value="Genomic_DNA"/>
</dbReference>
<evidence type="ECO:0000313" key="2">
    <source>
        <dbReference type="Proteomes" id="UP000477722"/>
    </source>
</evidence>
<keyword evidence="2" id="KW-1185">Reference proteome</keyword>
<reference evidence="1 2" key="1">
    <citation type="submission" date="2020-02" db="EMBL/GenBank/DDBJ databases">
        <title>Whole-genome analyses of novel actinobacteria.</title>
        <authorList>
            <person name="Sahin N."/>
            <person name="Tatar D."/>
        </authorList>
    </citation>
    <scope>NUCLEOTIDE SEQUENCE [LARGE SCALE GENOMIC DNA]</scope>
    <source>
        <strain evidence="1 2">SB3404</strain>
    </source>
</reference>
<dbReference type="AlphaFoldDB" id="A0A6G4WVL9"/>
<comment type="caution">
    <text evidence="1">The sequence shown here is derived from an EMBL/GenBank/DDBJ whole genome shotgun (WGS) entry which is preliminary data.</text>
</comment>
<name>A0A6G4WVL9_9ACTN</name>
<proteinExistence type="predicted"/>
<gene>
    <name evidence="1" type="ORF">G5C65_12485</name>
</gene>
<evidence type="ECO:0000313" key="1">
    <source>
        <dbReference type="EMBL" id="NGO69158.1"/>
    </source>
</evidence>
<protein>
    <submittedName>
        <fullName evidence="1">Uncharacterized protein</fullName>
    </submittedName>
</protein>
<dbReference type="Proteomes" id="UP000477722">
    <property type="component" value="Unassembled WGS sequence"/>
</dbReference>
<sequence>MDLKNLALREAALKTLLDAVSGQLKDVRAEMQDALDTTGASRVDAVLPDGTKVATVSRSAPKPCAEVVDDDLFLKWVREHAPSEITSRVVTEVRPAYQAQLLAEMTAAGVAEVADRETGVVHEVPGVEVRATRARGHSVRPVDGGADAIADAWRAGQLGHLDLPQLGAGGAS</sequence>